<protein>
    <submittedName>
        <fullName evidence="1">Uncharacterized protein</fullName>
    </submittedName>
</protein>
<evidence type="ECO:0000313" key="1">
    <source>
        <dbReference type="EMBL" id="MBL4933463.1"/>
    </source>
</evidence>
<keyword evidence="2" id="KW-1185">Reference proteome</keyword>
<reference evidence="1" key="1">
    <citation type="submission" date="2021-01" db="EMBL/GenBank/DDBJ databases">
        <title>Genome public.</title>
        <authorList>
            <person name="Liu C."/>
            <person name="Sun Q."/>
        </authorList>
    </citation>
    <scope>NUCLEOTIDE SEQUENCE</scope>
    <source>
        <strain evidence="1">YIM B02565</strain>
    </source>
</reference>
<evidence type="ECO:0000313" key="2">
    <source>
        <dbReference type="Proteomes" id="UP000623681"/>
    </source>
</evidence>
<comment type="caution">
    <text evidence="1">The sequence shown here is derived from an EMBL/GenBank/DDBJ whole genome shotgun (WGS) entry which is preliminary data.</text>
</comment>
<dbReference type="RefSeq" id="WP_202768900.1">
    <property type="nucleotide sequence ID" value="NZ_JAESWA010000024.1"/>
</dbReference>
<name>A0A937K689_9CLOT</name>
<organism evidence="1 2">
    <name type="scientific">Clostridium paridis</name>
    <dbReference type="NCBI Taxonomy" id="2803863"/>
    <lineage>
        <taxon>Bacteria</taxon>
        <taxon>Bacillati</taxon>
        <taxon>Bacillota</taxon>
        <taxon>Clostridia</taxon>
        <taxon>Eubacteriales</taxon>
        <taxon>Clostridiaceae</taxon>
        <taxon>Clostridium</taxon>
    </lineage>
</organism>
<accession>A0A937K689</accession>
<proteinExistence type="predicted"/>
<dbReference type="SUPFAM" id="SSF50978">
    <property type="entry name" value="WD40 repeat-like"/>
    <property type="match status" value="1"/>
</dbReference>
<dbReference type="InterPro" id="IPR036322">
    <property type="entry name" value="WD40_repeat_dom_sf"/>
</dbReference>
<dbReference type="EMBL" id="JAESWA010000024">
    <property type="protein sequence ID" value="MBL4933463.1"/>
    <property type="molecule type" value="Genomic_DNA"/>
</dbReference>
<dbReference type="AlphaFoldDB" id="A0A937K689"/>
<dbReference type="Proteomes" id="UP000623681">
    <property type="component" value="Unassembled WGS sequence"/>
</dbReference>
<sequence length="346" mass="38948">MKRNVKALLACAVLSLILQFIVLIWLDKFYLKENANVNVKEVSVNKPQEQPEKNVDLPNDMSTLQVSYNGKYLAYIKDSELKIINSANGEEKSFTNKSQDEISYFTWLPDRNIMLVSKKEHTNKGNMFTLYNYDAEKNDAQKISDIASAQTGSKINSIKASTITGVTYIEIKSGSDKSSVYRMDINQTSSKKIDLQNSSLTGIFVVPREERLIYQDRNGKVYLTQPKGSLTISHGIKTKVLGIDNDSTVYLGEVSNGKIVKVLYGSLNSKNTSQWESKELTTAADEKDIFITSSGKILINYSDSNALLDLKENKKMNYEGTFISVYNKGITTSIDHKYHKTDFSKL</sequence>
<gene>
    <name evidence="1" type="ORF">JK634_16855</name>
</gene>
<dbReference type="Gene3D" id="2.130.10.10">
    <property type="entry name" value="YVTN repeat-like/Quinoprotein amine dehydrogenase"/>
    <property type="match status" value="1"/>
</dbReference>
<dbReference type="InterPro" id="IPR015943">
    <property type="entry name" value="WD40/YVTN_repeat-like_dom_sf"/>
</dbReference>